<feature type="transmembrane region" description="Helical" evidence="11">
    <location>
        <begin position="57"/>
        <end position="77"/>
    </location>
</feature>
<dbReference type="PROSITE" id="PS51012">
    <property type="entry name" value="ABC_TM2"/>
    <property type="match status" value="1"/>
</dbReference>
<comment type="caution">
    <text evidence="13">The sequence shown here is derived from an EMBL/GenBank/DDBJ whole genome shotgun (WGS) entry which is preliminary data.</text>
</comment>
<comment type="similarity">
    <text evidence="2 11">Belongs to the ABC-2 integral membrane protein family.</text>
</comment>
<evidence type="ECO:0000256" key="4">
    <source>
        <dbReference type="ARBA" id="ARBA00022475"/>
    </source>
</evidence>
<dbReference type="InterPro" id="IPR047817">
    <property type="entry name" value="ABC2_TM_bact-type"/>
</dbReference>
<keyword evidence="7" id="KW-0972">Capsule biogenesis/degradation</keyword>
<accession>A0A844GXT5</accession>
<dbReference type="Proteomes" id="UP000442533">
    <property type="component" value="Unassembled WGS sequence"/>
</dbReference>
<dbReference type="PANTHER" id="PTHR30413">
    <property type="entry name" value="INNER MEMBRANE TRANSPORT PERMEASE"/>
    <property type="match status" value="1"/>
</dbReference>
<dbReference type="GO" id="GO:0140359">
    <property type="term" value="F:ABC-type transporter activity"/>
    <property type="evidence" value="ECO:0007669"/>
    <property type="project" value="InterPro"/>
</dbReference>
<reference evidence="13 14" key="1">
    <citation type="submission" date="2019-11" db="EMBL/GenBank/DDBJ databases">
        <authorList>
            <person name="Dong K."/>
        </authorList>
    </citation>
    <scope>NUCLEOTIDE SEQUENCE [LARGE SCALE GENOMIC DNA]</scope>
    <source>
        <strain evidence="13 14">JCM 17370</strain>
    </source>
</reference>
<protein>
    <recommendedName>
        <fullName evidence="11">Transport permease protein</fullName>
    </recommendedName>
</protein>
<dbReference type="GO" id="GO:0015920">
    <property type="term" value="P:lipopolysaccharide transport"/>
    <property type="evidence" value="ECO:0007669"/>
    <property type="project" value="TreeGrafter"/>
</dbReference>
<dbReference type="AlphaFoldDB" id="A0A844GXT5"/>
<evidence type="ECO:0000256" key="10">
    <source>
        <dbReference type="ARBA" id="ARBA00023136"/>
    </source>
</evidence>
<feature type="transmembrane region" description="Helical" evidence="11">
    <location>
        <begin position="138"/>
        <end position="157"/>
    </location>
</feature>
<sequence length="250" mass="27932">MPRILLALMLREMATTYGRSAGGYIWAILEPVLGVVLLSVVFGLALAKPGLGSNFPLFYATGFLPFTMFNDLAAKVASSIRYSRPFLAYPSVTYLDAMLARIILNALTHATVMVIIIGGIFVIYQLPVVINLGEICEALLMITALAVGIGTLNCYLMMTFPVWERAWQILTRPLFLASGVFFLYDMMPMPAQNVLWYNPVLHCITQLRRGVYPTYQASFVSAEYVFVLSAVLTLFGLLLLSRNYRDMLER</sequence>
<dbReference type="InterPro" id="IPR013525">
    <property type="entry name" value="ABC2_TM"/>
</dbReference>
<evidence type="ECO:0000256" key="9">
    <source>
        <dbReference type="ARBA" id="ARBA00023047"/>
    </source>
</evidence>
<keyword evidence="4 11" id="KW-1003">Cell membrane</keyword>
<keyword evidence="5" id="KW-0762">Sugar transport</keyword>
<keyword evidence="6 11" id="KW-0812">Transmembrane</keyword>
<evidence type="ECO:0000313" key="13">
    <source>
        <dbReference type="EMBL" id="MTH33252.1"/>
    </source>
</evidence>
<proteinExistence type="inferred from homology"/>
<dbReference type="GO" id="GO:0043190">
    <property type="term" value="C:ATP-binding cassette (ABC) transporter complex"/>
    <property type="evidence" value="ECO:0007669"/>
    <property type="project" value="InterPro"/>
</dbReference>
<keyword evidence="9" id="KW-0625">Polysaccharide transport</keyword>
<evidence type="ECO:0000256" key="7">
    <source>
        <dbReference type="ARBA" id="ARBA00022903"/>
    </source>
</evidence>
<feature type="transmembrane region" description="Helical" evidence="11">
    <location>
        <begin position="169"/>
        <end position="187"/>
    </location>
</feature>
<dbReference type="InterPro" id="IPR000412">
    <property type="entry name" value="ABC_2_transport"/>
</dbReference>
<evidence type="ECO:0000256" key="8">
    <source>
        <dbReference type="ARBA" id="ARBA00022989"/>
    </source>
</evidence>
<evidence type="ECO:0000313" key="14">
    <source>
        <dbReference type="Proteomes" id="UP000442533"/>
    </source>
</evidence>
<evidence type="ECO:0000256" key="6">
    <source>
        <dbReference type="ARBA" id="ARBA00022692"/>
    </source>
</evidence>
<evidence type="ECO:0000256" key="3">
    <source>
        <dbReference type="ARBA" id="ARBA00022448"/>
    </source>
</evidence>
<dbReference type="Pfam" id="PF01061">
    <property type="entry name" value="ABC2_membrane"/>
    <property type="match status" value="1"/>
</dbReference>
<keyword evidence="14" id="KW-1185">Reference proteome</keyword>
<feature type="domain" description="ABC transmembrane type-2" evidence="12">
    <location>
        <begin position="22"/>
        <end position="243"/>
    </location>
</feature>
<keyword evidence="3 11" id="KW-0813">Transport</keyword>
<feature type="transmembrane region" description="Helical" evidence="11">
    <location>
        <begin position="217"/>
        <end position="240"/>
    </location>
</feature>
<keyword evidence="8 11" id="KW-1133">Transmembrane helix</keyword>
<evidence type="ECO:0000259" key="12">
    <source>
        <dbReference type="PROSITE" id="PS51012"/>
    </source>
</evidence>
<dbReference type="EMBL" id="WMIF01000001">
    <property type="protein sequence ID" value="MTH33252.1"/>
    <property type="molecule type" value="Genomic_DNA"/>
</dbReference>
<evidence type="ECO:0000256" key="1">
    <source>
        <dbReference type="ARBA" id="ARBA00004651"/>
    </source>
</evidence>
<evidence type="ECO:0000256" key="11">
    <source>
        <dbReference type="RuleBase" id="RU361157"/>
    </source>
</evidence>
<dbReference type="OrthoDB" id="8479094at2"/>
<evidence type="ECO:0000256" key="5">
    <source>
        <dbReference type="ARBA" id="ARBA00022597"/>
    </source>
</evidence>
<dbReference type="PRINTS" id="PR00164">
    <property type="entry name" value="ABC2TRNSPORT"/>
</dbReference>
<dbReference type="RefSeq" id="WP_155062803.1">
    <property type="nucleotide sequence ID" value="NZ_WMIF01000001.1"/>
</dbReference>
<comment type="subcellular location">
    <subcellularLocation>
        <location evidence="11">Cell inner membrane</location>
        <topology evidence="11">Multi-pass membrane protein</topology>
    </subcellularLocation>
    <subcellularLocation>
        <location evidence="1">Cell membrane</location>
        <topology evidence="1">Multi-pass membrane protein</topology>
    </subcellularLocation>
</comment>
<name>A0A844GXT5_9RHOB</name>
<organism evidence="13 14">
    <name type="scientific">Paracoccus limosus</name>
    <dbReference type="NCBI Taxonomy" id="913252"/>
    <lineage>
        <taxon>Bacteria</taxon>
        <taxon>Pseudomonadati</taxon>
        <taxon>Pseudomonadota</taxon>
        <taxon>Alphaproteobacteria</taxon>
        <taxon>Rhodobacterales</taxon>
        <taxon>Paracoccaceae</taxon>
        <taxon>Paracoccus</taxon>
    </lineage>
</organism>
<gene>
    <name evidence="13" type="ORF">GL279_01425</name>
</gene>
<feature type="transmembrane region" description="Helical" evidence="11">
    <location>
        <begin position="21"/>
        <end position="45"/>
    </location>
</feature>
<dbReference type="PANTHER" id="PTHR30413:SF10">
    <property type="entry name" value="CAPSULE POLYSACCHARIDE EXPORT INNER-MEMBRANE PROTEIN CTRC"/>
    <property type="match status" value="1"/>
</dbReference>
<keyword evidence="10 11" id="KW-0472">Membrane</keyword>
<evidence type="ECO:0000256" key="2">
    <source>
        <dbReference type="ARBA" id="ARBA00007783"/>
    </source>
</evidence>
<feature type="transmembrane region" description="Helical" evidence="11">
    <location>
        <begin position="98"/>
        <end position="126"/>
    </location>
</feature>
<dbReference type="GO" id="GO:0015774">
    <property type="term" value="P:polysaccharide transport"/>
    <property type="evidence" value="ECO:0007669"/>
    <property type="project" value="UniProtKB-KW"/>
</dbReference>